<name>A0A835YZG8_9STRA</name>
<dbReference type="GO" id="GO:0006357">
    <property type="term" value="P:regulation of transcription by RNA polymerase II"/>
    <property type="evidence" value="ECO:0007669"/>
    <property type="project" value="InterPro"/>
</dbReference>
<dbReference type="AlphaFoldDB" id="A0A835YZG8"/>
<dbReference type="EMBL" id="JAFCMP010000174">
    <property type="protein sequence ID" value="KAG5184216.1"/>
    <property type="molecule type" value="Genomic_DNA"/>
</dbReference>
<sequence>MVELQITPSNTVLARNAFNNKHVIQVVLWDCLEQPLHFLGPSKLELLWIEQRQPISVGDITIPLHKISTEALMAEETKVVSALPLPPAYYKLFAKRSEAAGAEDSTPAKDLDAQKSPAAAADAEINLLEPPPLPSVGGAYNMYGTAYKVDFELEYLLPREQILFGAPPEGTASSSSDLNLNFKDEMRRLLDSVMANYAQLLDVLMRSPSLHAQKAVLELQKQRRRRQEQQQQRRLPPQLERPPTGGADLFPTVFSIVGRTLLDLLGSDRYLPLATVNRAWRDLYATSAAARGWRPHTTSIWHVTDSAALLGWALRAQRWPRPCLSALTAWAAARGRVDALECARAAGCCPWTLACSRAAARNGHLRVVQWAARHGCPKTVWTCADAAGAGHLSVVAWAHDNGFPWGPSTCEQAAESGELAVLQWARARGCPWDVRTAAAAAKAGNQGVLEWARRNGCPWNEAACVGAAEGGHLRTLQWLRENGCPWDAFTMAAAARRGHLEVLRWARENGAVFDDFACCSAAAGGQLAALQWLRAESCEWHPNTCRGMAATAEVRDWIDAHAAPLED</sequence>
<dbReference type="PANTHER" id="PTHR46586:SF3">
    <property type="entry name" value="ANKYRIN REPEAT-CONTAINING PROTEIN"/>
    <property type="match status" value="1"/>
</dbReference>
<dbReference type="PANTHER" id="PTHR46586">
    <property type="entry name" value="ANKYRIN REPEAT-CONTAINING PROTEIN"/>
    <property type="match status" value="1"/>
</dbReference>
<dbReference type="Gene3D" id="1.25.40.20">
    <property type="entry name" value="Ankyrin repeat-containing domain"/>
    <property type="match status" value="1"/>
</dbReference>
<dbReference type="Gene3D" id="6.10.140.1520">
    <property type="match status" value="1"/>
</dbReference>
<dbReference type="InterPro" id="IPR052050">
    <property type="entry name" value="SecEffector_AnkRepeat"/>
</dbReference>
<keyword evidence="3" id="KW-1185">Reference proteome</keyword>
<dbReference type="InterPro" id="IPR036770">
    <property type="entry name" value="Ankyrin_rpt-contain_sf"/>
</dbReference>
<accession>A0A835YZG8</accession>
<dbReference type="SUPFAM" id="SSF140860">
    <property type="entry name" value="Pseudo ankyrin repeat-like"/>
    <property type="match status" value="3"/>
</dbReference>
<feature type="region of interest" description="Disordered" evidence="1">
    <location>
        <begin position="220"/>
        <end position="246"/>
    </location>
</feature>
<comment type="caution">
    <text evidence="2">The sequence shown here is derived from an EMBL/GenBank/DDBJ whole genome shotgun (WGS) entry which is preliminary data.</text>
</comment>
<feature type="compositionally biased region" description="Low complexity" evidence="1">
    <location>
        <begin position="229"/>
        <end position="243"/>
    </location>
</feature>
<dbReference type="OrthoDB" id="10253553at2759"/>
<dbReference type="Proteomes" id="UP000664859">
    <property type="component" value="Unassembled WGS sequence"/>
</dbReference>
<protein>
    <submittedName>
        <fullName evidence="2">Uncharacterized protein</fullName>
    </submittedName>
</protein>
<proteinExistence type="predicted"/>
<reference evidence="2" key="1">
    <citation type="submission" date="2021-02" db="EMBL/GenBank/DDBJ databases">
        <title>First Annotated Genome of the Yellow-green Alga Tribonema minus.</title>
        <authorList>
            <person name="Mahan K.M."/>
        </authorList>
    </citation>
    <scope>NUCLEOTIDE SEQUENCE</scope>
    <source>
        <strain evidence="2">UTEX B ZZ1240</strain>
    </source>
</reference>
<evidence type="ECO:0000313" key="2">
    <source>
        <dbReference type="EMBL" id="KAG5184216.1"/>
    </source>
</evidence>
<gene>
    <name evidence="2" type="ORF">JKP88DRAFT_290035</name>
</gene>
<dbReference type="GO" id="GO:0003712">
    <property type="term" value="F:transcription coregulator activity"/>
    <property type="evidence" value="ECO:0007669"/>
    <property type="project" value="InterPro"/>
</dbReference>
<evidence type="ECO:0000256" key="1">
    <source>
        <dbReference type="SAM" id="MobiDB-lite"/>
    </source>
</evidence>
<dbReference type="InterPro" id="IPR009244">
    <property type="entry name" value="Mediatior_Med7"/>
</dbReference>
<organism evidence="2 3">
    <name type="scientific">Tribonema minus</name>
    <dbReference type="NCBI Taxonomy" id="303371"/>
    <lineage>
        <taxon>Eukaryota</taxon>
        <taxon>Sar</taxon>
        <taxon>Stramenopiles</taxon>
        <taxon>Ochrophyta</taxon>
        <taxon>PX clade</taxon>
        <taxon>Xanthophyceae</taxon>
        <taxon>Tribonematales</taxon>
        <taxon>Tribonemataceae</taxon>
        <taxon>Tribonema</taxon>
    </lineage>
</organism>
<dbReference type="Pfam" id="PF05983">
    <property type="entry name" value="Med7"/>
    <property type="match status" value="1"/>
</dbReference>
<evidence type="ECO:0000313" key="3">
    <source>
        <dbReference type="Proteomes" id="UP000664859"/>
    </source>
</evidence>
<dbReference type="GO" id="GO:0016592">
    <property type="term" value="C:mediator complex"/>
    <property type="evidence" value="ECO:0007669"/>
    <property type="project" value="InterPro"/>
</dbReference>